<protein>
    <submittedName>
        <fullName evidence="2">Mapeg family protein</fullName>
    </submittedName>
</protein>
<evidence type="ECO:0000256" key="1">
    <source>
        <dbReference type="SAM" id="Phobius"/>
    </source>
</evidence>
<dbReference type="InParanoid" id="Q22T36"/>
<dbReference type="AlphaFoldDB" id="Q22T36"/>
<accession>Q22T36</accession>
<feature type="transmembrane region" description="Helical" evidence="1">
    <location>
        <begin position="196"/>
        <end position="215"/>
    </location>
</feature>
<dbReference type="EMBL" id="GG662840">
    <property type="protein sequence ID" value="EAR88602.1"/>
    <property type="molecule type" value="Genomic_DNA"/>
</dbReference>
<gene>
    <name evidence="2" type="ORF">TTHERM_00185760</name>
</gene>
<dbReference type="SUPFAM" id="SSF161084">
    <property type="entry name" value="MAPEG domain-like"/>
    <property type="match status" value="1"/>
</dbReference>
<dbReference type="InterPro" id="IPR023352">
    <property type="entry name" value="MAPEG-like_dom_sf"/>
</dbReference>
<sequence length="216" mass="24923">MSQKNLQAEKIKEQHVNEDKEVKKSKSKKLGYINQAVATICTAIVLICFYQFCNYQENQVKLYETKLDLIKRFDNESKQYIVLKIGYMLATFILILTFSVMVIRIATGRSNPISFQDPKIIITLNRIIQNSLEQGFIFMLNYAFFIYFNCDQIKALKSFVLGCLFIKARYIFLFSYVIGAFTGVTSFRAIGFTLNVIIQVAFALENFGIPVLNIYI</sequence>
<keyword evidence="1" id="KW-1133">Transmembrane helix</keyword>
<keyword evidence="1" id="KW-0472">Membrane</keyword>
<dbReference type="Proteomes" id="UP000009168">
    <property type="component" value="Unassembled WGS sequence"/>
</dbReference>
<evidence type="ECO:0000313" key="3">
    <source>
        <dbReference type="Proteomes" id="UP000009168"/>
    </source>
</evidence>
<keyword evidence="1" id="KW-0812">Transmembrane</keyword>
<feature type="transmembrane region" description="Helical" evidence="1">
    <location>
        <begin position="127"/>
        <end position="149"/>
    </location>
</feature>
<feature type="transmembrane region" description="Helical" evidence="1">
    <location>
        <begin position="81"/>
        <end position="107"/>
    </location>
</feature>
<dbReference type="GeneID" id="7844316"/>
<organism evidence="2 3">
    <name type="scientific">Tetrahymena thermophila (strain SB210)</name>
    <dbReference type="NCBI Taxonomy" id="312017"/>
    <lineage>
        <taxon>Eukaryota</taxon>
        <taxon>Sar</taxon>
        <taxon>Alveolata</taxon>
        <taxon>Ciliophora</taxon>
        <taxon>Intramacronucleata</taxon>
        <taxon>Oligohymenophorea</taxon>
        <taxon>Hymenostomatida</taxon>
        <taxon>Tetrahymenina</taxon>
        <taxon>Tetrahymenidae</taxon>
        <taxon>Tetrahymena</taxon>
    </lineage>
</organism>
<feature type="transmembrane region" description="Helical" evidence="1">
    <location>
        <begin position="32"/>
        <end position="53"/>
    </location>
</feature>
<dbReference type="RefSeq" id="XP_001008847.1">
    <property type="nucleotide sequence ID" value="XM_001008847.1"/>
</dbReference>
<dbReference type="KEGG" id="tet:TTHERM_00185760"/>
<name>Q22T36_TETTS</name>
<dbReference type="HOGENOM" id="CLU_1279958_0_0_1"/>
<proteinExistence type="predicted"/>
<reference evidence="3" key="1">
    <citation type="journal article" date="2006" name="PLoS Biol.">
        <title>Macronuclear genome sequence of the ciliate Tetrahymena thermophila, a model eukaryote.</title>
        <authorList>
            <person name="Eisen J.A."/>
            <person name="Coyne R.S."/>
            <person name="Wu M."/>
            <person name="Wu D."/>
            <person name="Thiagarajan M."/>
            <person name="Wortman J.R."/>
            <person name="Badger J.H."/>
            <person name="Ren Q."/>
            <person name="Amedeo P."/>
            <person name="Jones K.M."/>
            <person name="Tallon L.J."/>
            <person name="Delcher A.L."/>
            <person name="Salzberg S.L."/>
            <person name="Silva J.C."/>
            <person name="Haas B.J."/>
            <person name="Majoros W.H."/>
            <person name="Farzad M."/>
            <person name="Carlton J.M."/>
            <person name="Smith R.K. Jr."/>
            <person name="Garg J."/>
            <person name="Pearlman R.E."/>
            <person name="Karrer K.M."/>
            <person name="Sun L."/>
            <person name="Manning G."/>
            <person name="Elde N.C."/>
            <person name="Turkewitz A.P."/>
            <person name="Asai D.J."/>
            <person name="Wilkes D.E."/>
            <person name="Wang Y."/>
            <person name="Cai H."/>
            <person name="Collins K."/>
            <person name="Stewart B.A."/>
            <person name="Lee S.R."/>
            <person name="Wilamowska K."/>
            <person name="Weinberg Z."/>
            <person name="Ruzzo W.L."/>
            <person name="Wloga D."/>
            <person name="Gaertig J."/>
            <person name="Frankel J."/>
            <person name="Tsao C.-C."/>
            <person name="Gorovsky M.A."/>
            <person name="Keeling P.J."/>
            <person name="Waller R.F."/>
            <person name="Patron N.J."/>
            <person name="Cherry J.M."/>
            <person name="Stover N.A."/>
            <person name="Krieger C.J."/>
            <person name="del Toro C."/>
            <person name="Ryder H.F."/>
            <person name="Williamson S.C."/>
            <person name="Barbeau R.A."/>
            <person name="Hamilton E.P."/>
            <person name="Orias E."/>
        </authorList>
    </citation>
    <scope>NUCLEOTIDE SEQUENCE [LARGE SCALE GENOMIC DNA]</scope>
    <source>
        <strain evidence="3">SB210</strain>
    </source>
</reference>
<evidence type="ECO:0000313" key="2">
    <source>
        <dbReference type="EMBL" id="EAR88602.1"/>
    </source>
</evidence>
<feature type="transmembrane region" description="Helical" evidence="1">
    <location>
        <begin position="170"/>
        <end position="190"/>
    </location>
</feature>
<keyword evidence="3" id="KW-1185">Reference proteome</keyword>